<protein>
    <submittedName>
        <fullName evidence="2">Serine hydrolase</fullName>
    </submittedName>
</protein>
<feature type="domain" description="Beta-lactamase-related" evidence="1">
    <location>
        <begin position="18"/>
        <end position="371"/>
    </location>
</feature>
<dbReference type="InterPro" id="IPR050789">
    <property type="entry name" value="Diverse_Enzym_Activities"/>
</dbReference>
<evidence type="ECO:0000313" key="3">
    <source>
        <dbReference type="Proteomes" id="UP000187465"/>
    </source>
</evidence>
<dbReference type="InterPro" id="IPR001466">
    <property type="entry name" value="Beta-lactam-related"/>
</dbReference>
<dbReference type="Proteomes" id="UP000187465">
    <property type="component" value="Unassembled WGS sequence"/>
</dbReference>
<dbReference type="PANTHER" id="PTHR43283:SF3">
    <property type="entry name" value="BETA-LACTAMASE FAMILY PROTEIN (AFU_ORTHOLOGUE AFUA_5G07500)"/>
    <property type="match status" value="1"/>
</dbReference>
<evidence type="ECO:0000313" key="2">
    <source>
        <dbReference type="EMBL" id="OMD33017.1"/>
    </source>
</evidence>
<dbReference type="Gene3D" id="3.40.710.10">
    <property type="entry name" value="DD-peptidase/beta-lactamase superfamily"/>
    <property type="match status" value="1"/>
</dbReference>
<dbReference type="RefSeq" id="WP_051490868.1">
    <property type="nucleotide sequence ID" value="NZ_JARLKA010000033.1"/>
</dbReference>
<comment type="caution">
    <text evidence="2">The sequence shown here is derived from an EMBL/GenBank/DDBJ whole genome shotgun (WGS) entry which is preliminary data.</text>
</comment>
<dbReference type="PANTHER" id="PTHR43283">
    <property type="entry name" value="BETA-LACTAMASE-RELATED"/>
    <property type="match status" value="1"/>
</dbReference>
<dbReference type="AlphaFoldDB" id="A0A1R0XD97"/>
<sequence>MSILDSNKINTECLSGRIDRVIDRTLADKRLVGAVIKVMIDGELVYSRAAGFADREIGRLMREDALFRLASVTKPIVSTAALVLVAQGRLQLDDRVDRWLPEFQPRLQNGEFATLTIRHLMTHTAGLSYRFFQEEKGSYQSAGVSDGMDQPGITLEENLRRLASVPLLYTPGTEWKYSIATDVLGAVIAKVTETPLSEAVHSLVTKPLGMSDTGFIAVDRERLATSYANDTPEPRPLLEPDSIAFVEGTAGFLLAPSRAFDTTAYPSGGSGMVGSAGDFLQLLETLRKGGAPLLPESLVHDMTTNQIGDLPMAFWPGRGFGLGITVLKDPVAADTPESPGTWRMGGTYGHSWFVDPKQRLSVVAFTNTALEGMSGQFTVDLCDAIYDRRNK</sequence>
<dbReference type="InterPro" id="IPR012338">
    <property type="entry name" value="Beta-lactam/transpept-like"/>
</dbReference>
<name>A0A1R0XD97_9BACL</name>
<keyword evidence="2" id="KW-0378">Hydrolase</keyword>
<evidence type="ECO:0000259" key="1">
    <source>
        <dbReference type="Pfam" id="PF00144"/>
    </source>
</evidence>
<gene>
    <name evidence="2" type="ORF">BJP51_13755</name>
</gene>
<dbReference type="EMBL" id="MKQP01000015">
    <property type="protein sequence ID" value="OMD33017.1"/>
    <property type="molecule type" value="Genomic_DNA"/>
</dbReference>
<dbReference type="Pfam" id="PF00144">
    <property type="entry name" value="Beta-lactamase"/>
    <property type="match status" value="1"/>
</dbReference>
<proteinExistence type="predicted"/>
<accession>A0A1R0XD97</accession>
<dbReference type="SUPFAM" id="SSF56601">
    <property type="entry name" value="beta-lactamase/transpeptidase-like"/>
    <property type="match status" value="1"/>
</dbReference>
<organism evidence="2 3">
    <name type="scientific">Paenibacillus odorifer</name>
    <dbReference type="NCBI Taxonomy" id="189426"/>
    <lineage>
        <taxon>Bacteria</taxon>
        <taxon>Bacillati</taxon>
        <taxon>Bacillota</taxon>
        <taxon>Bacilli</taxon>
        <taxon>Bacillales</taxon>
        <taxon>Paenibacillaceae</taxon>
        <taxon>Paenibacillus</taxon>
    </lineage>
</organism>
<reference evidence="2 3" key="1">
    <citation type="submission" date="2016-10" db="EMBL/GenBank/DDBJ databases">
        <title>Paenibacillus species isolates.</title>
        <authorList>
            <person name="Beno S.M."/>
        </authorList>
    </citation>
    <scope>NUCLEOTIDE SEQUENCE [LARGE SCALE GENOMIC DNA]</scope>
    <source>
        <strain evidence="2 3">FSL H7-0604</strain>
    </source>
</reference>
<dbReference type="GO" id="GO:0016787">
    <property type="term" value="F:hydrolase activity"/>
    <property type="evidence" value="ECO:0007669"/>
    <property type="project" value="UniProtKB-KW"/>
</dbReference>